<protein>
    <submittedName>
        <fullName evidence="2">Right-handed parallel beta-helix repeat-containing protein</fullName>
    </submittedName>
</protein>
<dbReference type="EMBL" id="CP041253">
    <property type="protein sequence ID" value="QDH78982.1"/>
    <property type="molecule type" value="Genomic_DNA"/>
</dbReference>
<organism evidence="2 3">
    <name type="scientific">Echinicola soli</name>
    <dbReference type="NCBI Taxonomy" id="2591634"/>
    <lineage>
        <taxon>Bacteria</taxon>
        <taxon>Pseudomonadati</taxon>
        <taxon>Bacteroidota</taxon>
        <taxon>Cytophagia</taxon>
        <taxon>Cytophagales</taxon>
        <taxon>Cyclobacteriaceae</taxon>
        <taxon>Echinicola</taxon>
    </lineage>
</organism>
<dbReference type="AlphaFoldDB" id="A0A514CGN8"/>
<evidence type="ECO:0000313" key="3">
    <source>
        <dbReference type="Proteomes" id="UP000316614"/>
    </source>
</evidence>
<gene>
    <name evidence="2" type="ORF">FKX85_08000</name>
</gene>
<dbReference type="Gene3D" id="2.160.20.10">
    <property type="entry name" value="Single-stranded right-handed beta-helix, Pectin lyase-like"/>
    <property type="match status" value="2"/>
</dbReference>
<keyword evidence="3" id="KW-1185">Reference proteome</keyword>
<dbReference type="KEGG" id="echi:FKX85_08000"/>
<dbReference type="PANTHER" id="PTHR36453:SF1">
    <property type="entry name" value="RIGHT HANDED BETA HELIX DOMAIN-CONTAINING PROTEIN"/>
    <property type="match status" value="1"/>
</dbReference>
<dbReference type="SMART" id="SM00710">
    <property type="entry name" value="PbH1"/>
    <property type="match status" value="5"/>
</dbReference>
<name>A0A514CGN8_9BACT</name>
<dbReference type="InterPro" id="IPR048482">
    <property type="entry name" value="GH141_ins"/>
</dbReference>
<dbReference type="OrthoDB" id="9808066at2"/>
<dbReference type="InterPro" id="IPR011050">
    <property type="entry name" value="Pectin_lyase_fold/virulence"/>
</dbReference>
<dbReference type="SUPFAM" id="SSF51126">
    <property type="entry name" value="Pectin lyase-like"/>
    <property type="match status" value="1"/>
</dbReference>
<feature type="domain" description="GH141-like insertion" evidence="1">
    <location>
        <begin position="136"/>
        <end position="290"/>
    </location>
</feature>
<evidence type="ECO:0000313" key="2">
    <source>
        <dbReference type="EMBL" id="QDH78982.1"/>
    </source>
</evidence>
<dbReference type="Pfam" id="PF21231">
    <property type="entry name" value="GH141_M"/>
    <property type="match status" value="1"/>
</dbReference>
<accession>A0A514CGN8</accession>
<dbReference type="Proteomes" id="UP000316614">
    <property type="component" value="Chromosome"/>
</dbReference>
<evidence type="ECO:0000259" key="1">
    <source>
        <dbReference type="Pfam" id="PF21231"/>
    </source>
</evidence>
<dbReference type="RefSeq" id="WP_141614235.1">
    <property type="nucleotide sequence ID" value="NZ_CP041253.1"/>
</dbReference>
<sequence>MHKRKLTFLFLLAFLTGFMVDTMAIDIWVSKNGDDAHDGTKASPLATVHMALRKARELRRLDDPSIDGGIRILVGDGIYRFMDPLLIRPEDAGTADSPTVIMPASGAQPIFSGGTKVLNWQKAADFPEGLPAAAKGQLWVADVPVVGGQEVEFRQLWINGQKAKRATNLYEGELERILSVDSARQEMWIPTPEWDFKNLDQLEFVIHQWWAIANLRVKSVEVQGEKTKLTFHQPESQIEFQHPWPAPFIDAKNEYNGNSAFYWQGAAELLSQPGEWYHDKKSEKVYYWPKEDENMGEAEAIVPFLETIVRIMGNADHPVRHIGFEGIAFEHATWLRPSHRGHVPLQAGWYILEAYKLKKPGTPDKASLENQAWTGRQPAGVEVNYATNIHFERCRFEHMAATGLDLVEGVSDSKVIGNVFRDIGGTGIQAGFFGGPDFESHLPYDPEDPRELVHHLDINNNYITNVTNEDWGCVGISVGSAHDVNIEHNEVSDINYSGICVGWFWTKTITAAKNNRIHANRIHNFAKQMYDVGGVYTLSAQPNTEISENAIYDLQDAPYAHMPHHHQYIYFDEGSSYIRATNNWTERDKFFSNSPGPGNLWENNGPDVDIAIKEKAGLEEEYKSIK</sequence>
<proteinExistence type="predicted"/>
<dbReference type="InterPro" id="IPR012334">
    <property type="entry name" value="Pectin_lyas_fold"/>
</dbReference>
<reference evidence="2 3" key="1">
    <citation type="submission" date="2019-06" db="EMBL/GenBank/DDBJ databases">
        <title>Echinicola alkalisoli sp. nov. isolated from saline soil.</title>
        <authorList>
            <person name="Sun J.-Q."/>
            <person name="Xu L."/>
        </authorList>
    </citation>
    <scope>NUCLEOTIDE SEQUENCE [LARGE SCALE GENOMIC DNA]</scope>
    <source>
        <strain evidence="2 3">LN3S3</strain>
    </source>
</reference>
<dbReference type="PANTHER" id="PTHR36453">
    <property type="entry name" value="SECRETED PROTEIN-RELATED"/>
    <property type="match status" value="1"/>
</dbReference>
<dbReference type="InterPro" id="IPR006626">
    <property type="entry name" value="PbH1"/>
</dbReference>